<organism evidence="6 7">
    <name type="scientific">Streptomyces minutiscleroticus</name>
    <dbReference type="NCBI Taxonomy" id="68238"/>
    <lineage>
        <taxon>Bacteria</taxon>
        <taxon>Bacillati</taxon>
        <taxon>Actinomycetota</taxon>
        <taxon>Actinomycetes</taxon>
        <taxon>Kitasatosporales</taxon>
        <taxon>Streptomycetaceae</taxon>
        <taxon>Streptomyces</taxon>
    </lineage>
</organism>
<dbReference type="InterPro" id="IPR001647">
    <property type="entry name" value="HTH_TetR"/>
</dbReference>
<accession>A0A918P4M6</accession>
<dbReference type="Gene3D" id="1.10.357.10">
    <property type="entry name" value="Tetracycline Repressor, domain 2"/>
    <property type="match status" value="1"/>
</dbReference>
<dbReference type="AlphaFoldDB" id="A0A918P4M6"/>
<gene>
    <name evidence="6" type="ORF">GCM10010358_83140</name>
</gene>
<dbReference type="PANTHER" id="PTHR47506">
    <property type="entry name" value="TRANSCRIPTIONAL REGULATORY PROTEIN"/>
    <property type="match status" value="1"/>
</dbReference>
<evidence type="ECO:0000259" key="5">
    <source>
        <dbReference type="PROSITE" id="PS50977"/>
    </source>
</evidence>
<dbReference type="InterPro" id="IPR036271">
    <property type="entry name" value="Tet_transcr_reg_TetR-rel_C_sf"/>
</dbReference>
<evidence type="ECO:0000256" key="2">
    <source>
        <dbReference type="ARBA" id="ARBA00023125"/>
    </source>
</evidence>
<evidence type="ECO:0000313" key="7">
    <source>
        <dbReference type="Proteomes" id="UP000619244"/>
    </source>
</evidence>
<protein>
    <submittedName>
        <fullName evidence="6">TetR family transcriptional regulator</fullName>
    </submittedName>
</protein>
<dbReference type="EMBL" id="BMVU01000161">
    <property type="protein sequence ID" value="GGY20062.1"/>
    <property type="molecule type" value="Genomic_DNA"/>
</dbReference>
<name>A0A918P4M6_9ACTN</name>
<dbReference type="Proteomes" id="UP000619244">
    <property type="component" value="Unassembled WGS sequence"/>
</dbReference>
<dbReference type="Pfam" id="PF16925">
    <property type="entry name" value="TetR_C_13"/>
    <property type="match status" value="1"/>
</dbReference>
<comment type="caution">
    <text evidence="6">The sequence shown here is derived from an EMBL/GenBank/DDBJ whole genome shotgun (WGS) entry which is preliminary data.</text>
</comment>
<dbReference type="PROSITE" id="PS50977">
    <property type="entry name" value="HTH_TETR_2"/>
    <property type="match status" value="1"/>
</dbReference>
<keyword evidence="2 4" id="KW-0238">DNA-binding</keyword>
<feature type="DNA-binding region" description="H-T-H motif" evidence="4">
    <location>
        <begin position="29"/>
        <end position="48"/>
    </location>
</feature>
<reference evidence="6" key="2">
    <citation type="submission" date="2020-09" db="EMBL/GenBank/DDBJ databases">
        <authorList>
            <person name="Sun Q."/>
            <person name="Ohkuma M."/>
        </authorList>
    </citation>
    <scope>NUCLEOTIDE SEQUENCE</scope>
    <source>
        <strain evidence="6">JCM 4790</strain>
    </source>
</reference>
<dbReference type="SUPFAM" id="SSF48498">
    <property type="entry name" value="Tetracyclin repressor-like, C-terminal domain"/>
    <property type="match status" value="1"/>
</dbReference>
<evidence type="ECO:0000256" key="4">
    <source>
        <dbReference type="PROSITE-ProRule" id="PRU00335"/>
    </source>
</evidence>
<dbReference type="GO" id="GO:0003677">
    <property type="term" value="F:DNA binding"/>
    <property type="evidence" value="ECO:0007669"/>
    <property type="project" value="UniProtKB-UniRule"/>
</dbReference>
<keyword evidence="3" id="KW-0804">Transcription</keyword>
<reference evidence="6" key="1">
    <citation type="journal article" date="2014" name="Int. J. Syst. Evol. Microbiol.">
        <title>Complete genome sequence of Corynebacterium casei LMG S-19264T (=DSM 44701T), isolated from a smear-ripened cheese.</title>
        <authorList>
            <consortium name="US DOE Joint Genome Institute (JGI-PGF)"/>
            <person name="Walter F."/>
            <person name="Albersmeier A."/>
            <person name="Kalinowski J."/>
            <person name="Ruckert C."/>
        </authorList>
    </citation>
    <scope>NUCLEOTIDE SEQUENCE</scope>
    <source>
        <strain evidence="6">JCM 4790</strain>
    </source>
</reference>
<dbReference type="Pfam" id="PF00440">
    <property type="entry name" value="TetR_N"/>
    <property type="match status" value="1"/>
</dbReference>
<evidence type="ECO:0000313" key="6">
    <source>
        <dbReference type="EMBL" id="GGY20062.1"/>
    </source>
</evidence>
<feature type="domain" description="HTH tetR-type" evidence="5">
    <location>
        <begin position="6"/>
        <end position="66"/>
    </location>
</feature>
<dbReference type="InterPro" id="IPR011075">
    <property type="entry name" value="TetR_C"/>
</dbReference>
<dbReference type="SUPFAM" id="SSF46689">
    <property type="entry name" value="Homeodomain-like"/>
    <property type="match status" value="1"/>
</dbReference>
<proteinExistence type="predicted"/>
<keyword evidence="1" id="KW-0805">Transcription regulation</keyword>
<dbReference type="InterPro" id="IPR009057">
    <property type="entry name" value="Homeodomain-like_sf"/>
</dbReference>
<evidence type="ECO:0000256" key="1">
    <source>
        <dbReference type="ARBA" id="ARBA00023015"/>
    </source>
</evidence>
<keyword evidence="7" id="KW-1185">Reference proteome</keyword>
<sequence>MYCQGVTNRDRLLESTRALLWERGYIGASPAAIQQRAKVGQGSMYHHFDGKRGLAVEALTTTAQDIRLRAEAALDRPGPALDRVVAYLRVEREALRGCPVGRMAFDPDVVADDALRGPVEGYFSWLTERLRQLLEEARTAEQIAPHLAPADVSVAVVATIQGGYVLARALQDPSAMSAALDGVIALLTGGKG</sequence>
<dbReference type="PANTHER" id="PTHR47506:SF3">
    <property type="entry name" value="HTH-TYPE TRANSCRIPTIONAL REGULATOR LMRA"/>
    <property type="match status" value="1"/>
</dbReference>
<evidence type="ECO:0000256" key="3">
    <source>
        <dbReference type="ARBA" id="ARBA00023163"/>
    </source>
</evidence>
<dbReference type="PRINTS" id="PR00455">
    <property type="entry name" value="HTHTETR"/>
</dbReference>